<proteinExistence type="predicted"/>
<dbReference type="PANTHER" id="PTHR46927:SF1">
    <property type="entry name" value="THAP DOMAIN-CONTAINING PROTEIN 5"/>
    <property type="match status" value="1"/>
</dbReference>
<feature type="non-terminal residue" evidence="12">
    <location>
        <position position="376"/>
    </location>
</feature>
<evidence type="ECO:0000256" key="10">
    <source>
        <dbReference type="SAM" id="MobiDB-lite"/>
    </source>
</evidence>
<dbReference type="GO" id="GO:0005634">
    <property type="term" value="C:nucleus"/>
    <property type="evidence" value="ECO:0007669"/>
    <property type="project" value="UniProtKB-SubCell"/>
</dbReference>
<feature type="non-terminal residue" evidence="12">
    <location>
        <position position="1"/>
    </location>
</feature>
<accession>A0A093FRV2</accession>
<feature type="region of interest" description="Disordered" evidence="10">
    <location>
        <begin position="49"/>
        <end position="76"/>
    </location>
</feature>
<keyword evidence="3 9" id="KW-0863">Zinc-finger</keyword>
<protein>
    <recommendedName>
        <fullName evidence="8">THAP domain-containing protein 5</fullName>
    </recommendedName>
</protein>
<dbReference type="InterPro" id="IPR006612">
    <property type="entry name" value="THAP_Znf"/>
</dbReference>
<evidence type="ECO:0000256" key="6">
    <source>
        <dbReference type="ARBA" id="ARBA00023125"/>
    </source>
</evidence>
<evidence type="ECO:0000256" key="1">
    <source>
        <dbReference type="ARBA" id="ARBA00004123"/>
    </source>
</evidence>
<dbReference type="Pfam" id="PF05485">
    <property type="entry name" value="THAP"/>
    <property type="match status" value="1"/>
</dbReference>
<comment type="subcellular location">
    <subcellularLocation>
        <location evidence="1">Nucleus</location>
    </subcellularLocation>
</comment>
<dbReference type="GO" id="GO:0003677">
    <property type="term" value="F:DNA binding"/>
    <property type="evidence" value="ECO:0007669"/>
    <property type="project" value="UniProtKB-UniRule"/>
</dbReference>
<evidence type="ECO:0000256" key="9">
    <source>
        <dbReference type="PROSITE-ProRule" id="PRU00309"/>
    </source>
</evidence>
<evidence type="ECO:0000256" key="8">
    <source>
        <dbReference type="ARBA" id="ARBA00039526"/>
    </source>
</evidence>
<reference evidence="12 13" key="1">
    <citation type="submission" date="2014-04" db="EMBL/GenBank/DDBJ databases">
        <title>Genome evolution of avian class.</title>
        <authorList>
            <person name="Zhang G."/>
            <person name="Li C."/>
        </authorList>
    </citation>
    <scope>NUCLEOTIDE SEQUENCE [LARGE SCALE GENOMIC DNA]</scope>
    <source>
        <strain evidence="12">BGI_N341</strain>
    </source>
</reference>
<dbReference type="SMART" id="SM00980">
    <property type="entry name" value="THAP"/>
    <property type="match status" value="1"/>
</dbReference>
<sequence length="376" mass="41664">SLEKWLRNMKRDAWMPSKHQLLCSDHFTPDSLDVRWGIRYLKHTAVPTIFSSPDDEGKDSSQNSPQERKREDPEKTNINVVSEKAPVSLEPCTPKKNLVMAKNAGEKAEVVCSPALSKPLQIQKLQLQNGGFQADSVILDSSLKQHIHQPNPVLVTAAVQSMEATSVRTSAEDAVGCTAAVLQFTDPDYLNSSLKLANALGSVTDYALENPDSVVGCSVEVQPTSENAVLLSTVTQTIEQFGGNEESVIAIIVPAESPEEPEIVNSSFLPIKQEFLDTEETETDKSVYMSAYGGGEVLQTEHSYCKQDIDRDHLWQKISKLHSKITLLEMQEIKTLGRLRSLEALIGQLKQENLISEEKLKIVENCFTTLEVTMIQ</sequence>
<keyword evidence="4" id="KW-0862">Zinc</keyword>
<dbReference type="PANTHER" id="PTHR46927">
    <property type="entry name" value="AGAP005574-PA"/>
    <property type="match status" value="1"/>
</dbReference>
<keyword evidence="6 9" id="KW-0238">DNA-binding</keyword>
<evidence type="ECO:0000313" key="12">
    <source>
        <dbReference type="EMBL" id="KFV57049.1"/>
    </source>
</evidence>
<evidence type="ECO:0000313" key="13">
    <source>
        <dbReference type="Proteomes" id="UP000054190"/>
    </source>
</evidence>
<dbReference type="EMBL" id="KK395430">
    <property type="protein sequence ID" value="KFV57049.1"/>
    <property type="molecule type" value="Genomic_DNA"/>
</dbReference>
<evidence type="ECO:0000259" key="11">
    <source>
        <dbReference type="PROSITE" id="PS50950"/>
    </source>
</evidence>
<evidence type="ECO:0000256" key="4">
    <source>
        <dbReference type="ARBA" id="ARBA00022833"/>
    </source>
</evidence>
<dbReference type="PROSITE" id="PS50950">
    <property type="entry name" value="ZF_THAP"/>
    <property type="match status" value="1"/>
</dbReference>
<keyword evidence="7" id="KW-0539">Nucleus</keyword>
<dbReference type="GO" id="GO:0008270">
    <property type="term" value="F:zinc ion binding"/>
    <property type="evidence" value="ECO:0007669"/>
    <property type="project" value="UniProtKB-KW"/>
</dbReference>
<feature type="domain" description="THAP-type" evidence="11">
    <location>
        <begin position="1"/>
        <end position="50"/>
    </location>
</feature>
<dbReference type="AlphaFoldDB" id="A0A093FRV2"/>
<gene>
    <name evidence="12" type="ORF">N341_03269</name>
</gene>
<dbReference type="InterPro" id="IPR052224">
    <property type="entry name" value="THAP_domain_protein"/>
</dbReference>
<keyword evidence="2" id="KW-0479">Metal-binding</keyword>
<keyword evidence="5" id="KW-0175">Coiled coil</keyword>
<name>A0A093FRV2_TYTAL</name>
<organism evidence="12 13">
    <name type="scientific">Tyto alba</name>
    <name type="common">Barn owl</name>
    <dbReference type="NCBI Taxonomy" id="56313"/>
    <lineage>
        <taxon>Eukaryota</taxon>
        <taxon>Metazoa</taxon>
        <taxon>Chordata</taxon>
        <taxon>Craniata</taxon>
        <taxon>Vertebrata</taxon>
        <taxon>Euteleostomi</taxon>
        <taxon>Archelosauria</taxon>
        <taxon>Archosauria</taxon>
        <taxon>Dinosauria</taxon>
        <taxon>Saurischia</taxon>
        <taxon>Theropoda</taxon>
        <taxon>Coelurosauria</taxon>
        <taxon>Aves</taxon>
        <taxon>Neognathae</taxon>
        <taxon>Neoaves</taxon>
        <taxon>Telluraves</taxon>
        <taxon>Strigiformes</taxon>
        <taxon>Tytonidae</taxon>
        <taxon>Tyto</taxon>
    </lineage>
</organism>
<evidence type="ECO:0000256" key="3">
    <source>
        <dbReference type="ARBA" id="ARBA00022771"/>
    </source>
</evidence>
<evidence type="ECO:0000256" key="2">
    <source>
        <dbReference type="ARBA" id="ARBA00022723"/>
    </source>
</evidence>
<dbReference type="SUPFAM" id="SSF57716">
    <property type="entry name" value="Glucocorticoid receptor-like (DNA-binding domain)"/>
    <property type="match status" value="1"/>
</dbReference>
<dbReference type="Proteomes" id="UP000054190">
    <property type="component" value="Unassembled WGS sequence"/>
</dbReference>
<keyword evidence="13" id="KW-1185">Reference proteome</keyword>
<evidence type="ECO:0000256" key="5">
    <source>
        <dbReference type="ARBA" id="ARBA00023054"/>
    </source>
</evidence>
<feature type="compositionally biased region" description="Basic and acidic residues" evidence="10">
    <location>
        <begin position="66"/>
        <end position="75"/>
    </location>
</feature>
<evidence type="ECO:0000256" key="7">
    <source>
        <dbReference type="ARBA" id="ARBA00023242"/>
    </source>
</evidence>